<dbReference type="PANTHER" id="PTHR30561:SF9">
    <property type="entry name" value="4-AMINO-4-DEOXY-L-ARABINOSE-PHOSPHOUNDECAPRENOL FLIPPASE SUBUNIT ARNF-RELATED"/>
    <property type="match status" value="1"/>
</dbReference>
<evidence type="ECO:0000313" key="7">
    <source>
        <dbReference type="EMBL" id="MEE1675076.1"/>
    </source>
</evidence>
<evidence type="ECO:0000256" key="3">
    <source>
        <dbReference type="ARBA" id="ARBA00022692"/>
    </source>
</evidence>
<reference evidence="8" key="1">
    <citation type="submission" date="2023-07" db="EMBL/GenBank/DDBJ databases">
        <title>Draft genome sequence of Agarivorans aestuarii strain ZMCS4, a CAZymes producing bacteria isolated from the marine brown algae Clodostephus spongiosus.</title>
        <authorList>
            <person name="Lorente B."/>
            <person name="Cabral C."/>
            <person name="Frias J."/>
            <person name="Faria J."/>
            <person name="Toubarro D."/>
        </authorList>
    </citation>
    <scope>NUCLEOTIDE SEQUENCE [LARGE SCALE GENOMIC DNA]</scope>
    <source>
        <strain evidence="8">ZMCS4</strain>
    </source>
</reference>
<proteinExistence type="predicted"/>
<sequence length="132" mass="14875">MLALFSVAFISLAQLTMKWGMSQLSLHYLSLSELWNMQQYSALLTDYMPYYLSVMTGLSFYALSMLCWVMALKHLPLSLAYPMLSLSYVIVYVAAISLPWIGEAFSWPKALGIVLILAGIYLVFPSKKAKQS</sequence>
<dbReference type="PANTHER" id="PTHR30561">
    <property type="entry name" value="SMR FAMILY PROTON-DEPENDENT DRUG EFFLUX TRANSPORTER SUGE"/>
    <property type="match status" value="1"/>
</dbReference>
<dbReference type="EMBL" id="JAYDYW010000011">
    <property type="protein sequence ID" value="MEE1675076.1"/>
    <property type="molecule type" value="Genomic_DNA"/>
</dbReference>
<name>A0ABU7G6X5_9ALTE</name>
<dbReference type="NCBIfam" id="NF002816">
    <property type="entry name" value="PRK02971.1-2"/>
    <property type="match status" value="1"/>
</dbReference>
<feature type="transmembrane region" description="Helical" evidence="6">
    <location>
        <begin position="107"/>
        <end position="124"/>
    </location>
</feature>
<comment type="subcellular location">
    <subcellularLocation>
        <location evidence="1">Cell membrane</location>
        <topology evidence="1">Multi-pass membrane protein</topology>
    </subcellularLocation>
</comment>
<evidence type="ECO:0000256" key="5">
    <source>
        <dbReference type="ARBA" id="ARBA00023136"/>
    </source>
</evidence>
<dbReference type="RefSeq" id="WP_240352483.1">
    <property type="nucleotide sequence ID" value="NZ_JAYDYW010000011.1"/>
</dbReference>
<dbReference type="Gene3D" id="1.10.3730.20">
    <property type="match status" value="1"/>
</dbReference>
<dbReference type="InterPro" id="IPR037185">
    <property type="entry name" value="EmrE-like"/>
</dbReference>
<dbReference type="InterPro" id="IPR000390">
    <property type="entry name" value="Small_drug/metabolite_transptr"/>
</dbReference>
<evidence type="ECO:0000256" key="1">
    <source>
        <dbReference type="ARBA" id="ARBA00004651"/>
    </source>
</evidence>
<keyword evidence="3 6" id="KW-0812">Transmembrane</keyword>
<comment type="caution">
    <text evidence="7">The sequence shown here is derived from an EMBL/GenBank/DDBJ whole genome shotgun (WGS) entry which is preliminary data.</text>
</comment>
<accession>A0ABU7G6X5</accession>
<evidence type="ECO:0000256" key="2">
    <source>
        <dbReference type="ARBA" id="ARBA00022475"/>
    </source>
</evidence>
<keyword evidence="8" id="KW-1185">Reference proteome</keyword>
<evidence type="ECO:0000256" key="4">
    <source>
        <dbReference type="ARBA" id="ARBA00022989"/>
    </source>
</evidence>
<keyword evidence="4 6" id="KW-1133">Transmembrane helix</keyword>
<keyword evidence="2" id="KW-1003">Cell membrane</keyword>
<dbReference type="SUPFAM" id="SSF103481">
    <property type="entry name" value="Multidrug resistance efflux transporter EmrE"/>
    <property type="match status" value="1"/>
</dbReference>
<dbReference type="Proteomes" id="UP001310248">
    <property type="component" value="Unassembled WGS sequence"/>
</dbReference>
<evidence type="ECO:0000313" key="8">
    <source>
        <dbReference type="Proteomes" id="UP001310248"/>
    </source>
</evidence>
<keyword evidence="5 6" id="KW-0472">Membrane</keyword>
<organism evidence="7 8">
    <name type="scientific">Agarivorans aestuarii</name>
    <dbReference type="NCBI Taxonomy" id="1563703"/>
    <lineage>
        <taxon>Bacteria</taxon>
        <taxon>Pseudomonadati</taxon>
        <taxon>Pseudomonadota</taxon>
        <taxon>Gammaproteobacteria</taxon>
        <taxon>Alteromonadales</taxon>
        <taxon>Alteromonadaceae</taxon>
        <taxon>Agarivorans</taxon>
    </lineage>
</organism>
<protein>
    <submittedName>
        <fullName evidence="7">4-amino-4-deoxy-L-arabinose-phosphoundecaprenol flippase subunit ArnF</fullName>
    </submittedName>
</protein>
<gene>
    <name evidence="7" type="primary">arnF</name>
    <name evidence="7" type="ORF">SNR37_000398</name>
</gene>
<evidence type="ECO:0000256" key="6">
    <source>
        <dbReference type="SAM" id="Phobius"/>
    </source>
</evidence>
<feature type="transmembrane region" description="Helical" evidence="6">
    <location>
        <begin position="79"/>
        <end position="101"/>
    </location>
</feature>
<feature type="transmembrane region" description="Helical" evidence="6">
    <location>
        <begin position="50"/>
        <end position="72"/>
    </location>
</feature>